<protein>
    <submittedName>
        <fullName evidence="1">Nuclear transport factor 2 family protein</fullName>
    </submittedName>
</protein>
<dbReference type="InterPro" id="IPR032710">
    <property type="entry name" value="NTF2-like_dom_sf"/>
</dbReference>
<dbReference type="Proteomes" id="UP001597469">
    <property type="component" value="Unassembled WGS sequence"/>
</dbReference>
<accession>A0ABW5M4Q2</accession>
<dbReference type="EMBL" id="JBHULN010000008">
    <property type="protein sequence ID" value="MFD2571928.1"/>
    <property type="molecule type" value="Genomic_DNA"/>
</dbReference>
<sequence length="157" mass="17925">MTLVARLLRYLFGPSKAPLLEDLHVRLLNDWISTLDDSFIHPICTWKLTEGHPWAGVYEGRHFYDYYWPAISTTYPGWQEVIQEVIGTSIGGIVVGHYLFQSTTNGPWYTAPFTHFYHIANHQAVTVRFFMGEISPASSLSGQVINWSALPVFYSLN</sequence>
<evidence type="ECO:0000313" key="2">
    <source>
        <dbReference type="Proteomes" id="UP001597469"/>
    </source>
</evidence>
<dbReference type="RefSeq" id="WP_381523877.1">
    <property type="nucleotide sequence ID" value="NZ_JBHULN010000008.1"/>
</dbReference>
<evidence type="ECO:0000313" key="1">
    <source>
        <dbReference type="EMBL" id="MFD2571928.1"/>
    </source>
</evidence>
<reference evidence="2" key="1">
    <citation type="journal article" date="2019" name="Int. J. Syst. Evol. Microbiol.">
        <title>The Global Catalogue of Microorganisms (GCM) 10K type strain sequencing project: providing services to taxonomists for standard genome sequencing and annotation.</title>
        <authorList>
            <consortium name="The Broad Institute Genomics Platform"/>
            <consortium name="The Broad Institute Genome Sequencing Center for Infectious Disease"/>
            <person name="Wu L."/>
            <person name="Ma J."/>
        </authorList>
    </citation>
    <scope>NUCLEOTIDE SEQUENCE [LARGE SCALE GENOMIC DNA]</scope>
    <source>
        <strain evidence="2">KCTC 42805</strain>
    </source>
</reference>
<proteinExistence type="predicted"/>
<organism evidence="1 2">
    <name type="scientific">Spirosoma soli</name>
    <dbReference type="NCBI Taxonomy" id="1770529"/>
    <lineage>
        <taxon>Bacteria</taxon>
        <taxon>Pseudomonadati</taxon>
        <taxon>Bacteroidota</taxon>
        <taxon>Cytophagia</taxon>
        <taxon>Cytophagales</taxon>
        <taxon>Cytophagaceae</taxon>
        <taxon>Spirosoma</taxon>
    </lineage>
</organism>
<gene>
    <name evidence="1" type="ORF">ACFSUS_14895</name>
</gene>
<dbReference type="SUPFAM" id="SSF54427">
    <property type="entry name" value="NTF2-like"/>
    <property type="match status" value="1"/>
</dbReference>
<name>A0ABW5M4Q2_9BACT</name>
<comment type="caution">
    <text evidence="1">The sequence shown here is derived from an EMBL/GenBank/DDBJ whole genome shotgun (WGS) entry which is preliminary data.</text>
</comment>
<keyword evidence="2" id="KW-1185">Reference proteome</keyword>
<dbReference type="Gene3D" id="3.10.450.50">
    <property type="match status" value="1"/>
</dbReference>